<dbReference type="GO" id="GO:0009765">
    <property type="term" value="P:photosynthesis, light harvesting"/>
    <property type="evidence" value="ECO:0007669"/>
    <property type="project" value="InterPro"/>
</dbReference>
<dbReference type="Gene3D" id="1.10.3460.10">
    <property type="entry name" value="Chlorophyll a/b binding protein domain"/>
    <property type="match status" value="1"/>
</dbReference>
<reference evidence="1 2" key="1">
    <citation type="submission" date="2024-03" db="EMBL/GenBank/DDBJ databases">
        <title>Aureococcus anophagefferens CCMP1851 and Kratosvirus quantuckense: Draft genome of a second virus-susceptible host strain in the model system.</title>
        <authorList>
            <person name="Chase E."/>
            <person name="Truchon A.R."/>
            <person name="Schepens W."/>
            <person name="Wilhelm S.W."/>
        </authorList>
    </citation>
    <scope>NUCLEOTIDE SEQUENCE [LARGE SCALE GENOMIC DNA]</scope>
    <source>
        <strain evidence="1 2">CCMP1851</strain>
    </source>
</reference>
<evidence type="ECO:0000313" key="1">
    <source>
        <dbReference type="EMBL" id="KAK7242478.1"/>
    </source>
</evidence>
<comment type="caution">
    <text evidence="1">The sequence shown here is derived from an EMBL/GenBank/DDBJ whole genome shotgun (WGS) entry which is preliminary data.</text>
</comment>
<dbReference type="PANTHER" id="PTHR21649">
    <property type="entry name" value="CHLOROPHYLL A/B BINDING PROTEIN"/>
    <property type="match status" value="1"/>
</dbReference>
<evidence type="ECO:0000313" key="2">
    <source>
        <dbReference type="Proteomes" id="UP001363151"/>
    </source>
</evidence>
<dbReference type="Proteomes" id="UP001363151">
    <property type="component" value="Unassembled WGS sequence"/>
</dbReference>
<dbReference type="GO" id="GO:0016020">
    <property type="term" value="C:membrane"/>
    <property type="evidence" value="ECO:0007669"/>
    <property type="project" value="InterPro"/>
</dbReference>
<protein>
    <submittedName>
        <fullName evidence="1">Chlorophyll A-B binding protein</fullName>
    </submittedName>
</protein>
<dbReference type="GO" id="GO:0009507">
    <property type="term" value="C:chloroplast"/>
    <property type="evidence" value="ECO:0007669"/>
    <property type="project" value="UniProtKB-SubCell"/>
</dbReference>
<organism evidence="1 2">
    <name type="scientific">Aureococcus anophagefferens</name>
    <name type="common">Harmful bloom alga</name>
    <dbReference type="NCBI Taxonomy" id="44056"/>
    <lineage>
        <taxon>Eukaryota</taxon>
        <taxon>Sar</taxon>
        <taxon>Stramenopiles</taxon>
        <taxon>Ochrophyta</taxon>
        <taxon>Pelagophyceae</taxon>
        <taxon>Pelagomonadales</taxon>
        <taxon>Pelagomonadaceae</taxon>
        <taxon>Aureococcus</taxon>
    </lineage>
</organism>
<dbReference type="EMBL" id="JBBJCI010000142">
    <property type="protein sequence ID" value="KAK7242478.1"/>
    <property type="molecule type" value="Genomic_DNA"/>
</dbReference>
<dbReference type="KEGG" id="aaf:AURANDRAFT_59069"/>
<proteinExistence type="predicted"/>
<keyword evidence="2" id="KW-1185">Reference proteome</keyword>
<sequence length="202" mass="21196">MSRAILLSLLLAPAAGFGFGGAKKAGSKPAGSFDASQALGAQAPAGYWDPIGIADGISEEQFNRYREVEQKHGRIAMIAVVGYCVPGYIGTFGDVKLGGDVKFSDVPNGVQALFKIPPLGLLQILLLIGILETQFPNVQGDYGTGYFGQSLEEPVKSKKLAIELSNGRLAMLAIMGLLAQDVVSQGAPFDGPQFETGTFTSL</sequence>
<gene>
    <name evidence="1" type="ORF">SO694_00017140</name>
</gene>
<dbReference type="InterPro" id="IPR001344">
    <property type="entry name" value="Chloro_AB-bd_pln"/>
</dbReference>
<dbReference type="InterPro" id="IPR022796">
    <property type="entry name" value="Chloroa_b-bind"/>
</dbReference>
<name>A0ABR1G218_AURAN</name>
<accession>A0ABR1G218</accession>
<dbReference type="GO" id="GO:0016168">
    <property type="term" value="F:chlorophyll binding"/>
    <property type="evidence" value="ECO:0007669"/>
    <property type="project" value="UniProtKB-KW"/>
</dbReference>
<dbReference type="SUPFAM" id="SSF103511">
    <property type="entry name" value="Chlorophyll a-b binding protein"/>
    <property type="match status" value="1"/>
</dbReference>
<dbReference type="Pfam" id="PF00504">
    <property type="entry name" value="Chloroa_b-bind"/>
    <property type="match status" value="1"/>
</dbReference>